<name>A0A329QP95_9ACTN</name>
<dbReference type="Proteomes" id="UP000250462">
    <property type="component" value="Unassembled WGS sequence"/>
</dbReference>
<proteinExistence type="predicted"/>
<sequence length="104" mass="11873">MPAVVYFDRNGRRIARQTWLALSARPDYVVIARDPICVDGNDAWVITTWLGIATTTTDPPIFQTFIDEAGTAPHVRHLRWTWSSLQEAQRGHREVVRQLTSART</sequence>
<evidence type="ECO:0000313" key="2">
    <source>
        <dbReference type="Proteomes" id="UP000250462"/>
    </source>
</evidence>
<evidence type="ECO:0000313" key="1">
    <source>
        <dbReference type="EMBL" id="RAW14160.1"/>
    </source>
</evidence>
<organism evidence="1 2">
    <name type="scientific">Phytoactinopolyspora halophila</name>
    <dbReference type="NCBI Taxonomy" id="1981511"/>
    <lineage>
        <taxon>Bacteria</taxon>
        <taxon>Bacillati</taxon>
        <taxon>Actinomycetota</taxon>
        <taxon>Actinomycetes</taxon>
        <taxon>Jiangellales</taxon>
        <taxon>Jiangellaceae</taxon>
        <taxon>Phytoactinopolyspora</taxon>
    </lineage>
</organism>
<gene>
    <name evidence="1" type="ORF">DPM12_10880</name>
</gene>
<dbReference type="AlphaFoldDB" id="A0A329QP95"/>
<dbReference type="EMBL" id="QMIG01000009">
    <property type="protein sequence ID" value="RAW14160.1"/>
    <property type="molecule type" value="Genomic_DNA"/>
</dbReference>
<comment type="caution">
    <text evidence="1">The sequence shown here is derived from an EMBL/GenBank/DDBJ whole genome shotgun (WGS) entry which is preliminary data.</text>
</comment>
<reference evidence="1 2" key="1">
    <citation type="submission" date="2018-06" db="EMBL/GenBank/DDBJ databases">
        <title>Phytoactinopolyspora halophila sp. nov., a novel halophilic actinomycete isolated from a saline soil in China.</title>
        <authorList>
            <person name="Tang S.-K."/>
        </authorList>
    </citation>
    <scope>NUCLEOTIDE SEQUENCE [LARGE SCALE GENOMIC DNA]</scope>
    <source>
        <strain evidence="1 2">YIM 96934</strain>
    </source>
</reference>
<accession>A0A329QP95</accession>
<keyword evidence="2" id="KW-1185">Reference proteome</keyword>
<protein>
    <submittedName>
        <fullName evidence="1">Uncharacterized protein</fullName>
    </submittedName>
</protein>